<comment type="caution">
    <text evidence="1">The sequence shown here is derived from an EMBL/GenBank/DDBJ whole genome shotgun (WGS) entry which is preliminary data.</text>
</comment>
<sequence>MERINNIICLLTEIVIKSKVSIAMSVLATLCVIWMEKDSGGCNHRRDFLLVNEEYMRTLEILSKKLKFVEVVLMVKTSKALKDVQPELEKLRQKAVSKVWFMGEQSQISMDIDNIISVTLENYLDLQMKPEDDMSKRVSSLQNPVTNPDLYSTTDTFKSPSYWSKVCLNNIARLAKETTTVRRVVEPLFHHFDVENHWSSDTGVACSVILYLQSLLEESGGNSHLLLSILIKHLVHKNVAKQSRVQIHNVDVATQLTQNAKLQASVAIIGAITDLIKQLQKCLQNAAELSNAVDDMAKWNTDLQYALENCISQLSKKVGDARPNLDMMSGLLENISNNTLIARTTISAVHRTAQIVSSIPNISYYKKARFLFQAFPNALFHQLLLAMAHPDHETRVGVHSVFSVVLMPSLVSPWSDQGKDTSQAVSSILPVSTSQKVRIGSFFFQDEGKEKEKLMDGGLQEESRVLDVNVKHSHSRSYSFKRALTDGKTITSFQLSSHQVSVLLSSLWVQATSAENNPANFEAMAHTCNVALLFMQFKTSSHTALVWCFQLAFSLRCISLDQEGKLHLMEMV</sequence>
<accession>A0ACC0XWY4</accession>
<evidence type="ECO:0000313" key="1">
    <source>
        <dbReference type="EMBL" id="KAJ0026006.1"/>
    </source>
</evidence>
<dbReference type="EMBL" id="CM047745">
    <property type="protein sequence ID" value="KAJ0026006.1"/>
    <property type="molecule type" value="Genomic_DNA"/>
</dbReference>
<protein>
    <submittedName>
        <fullName evidence="1">Uncharacterized protein</fullName>
    </submittedName>
</protein>
<proteinExistence type="predicted"/>
<evidence type="ECO:0000313" key="2">
    <source>
        <dbReference type="Proteomes" id="UP001163603"/>
    </source>
</evidence>
<reference evidence="2" key="1">
    <citation type="journal article" date="2023" name="G3 (Bethesda)">
        <title>Genome assembly and association tests identify interacting loci associated with vigor, precocity, and sex in interspecific pistachio rootstocks.</title>
        <authorList>
            <person name="Palmer W."/>
            <person name="Jacygrad E."/>
            <person name="Sagayaradj S."/>
            <person name="Cavanaugh K."/>
            <person name="Han R."/>
            <person name="Bertier L."/>
            <person name="Beede B."/>
            <person name="Kafkas S."/>
            <person name="Golino D."/>
            <person name="Preece J."/>
            <person name="Michelmore R."/>
        </authorList>
    </citation>
    <scope>NUCLEOTIDE SEQUENCE [LARGE SCALE GENOMIC DNA]</scope>
</reference>
<dbReference type="Proteomes" id="UP001163603">
    <property type="component" value="Chromosome 10"/>
</dbReference>
<name>A0ACC0XWY4_9ROSI</name>
<organism evidence="1 2">
    <name type="scientific">Pistacia integerrima</name>
    <dbReference type="NCBI Taxonomy" id="434235"/>
    <lineage>
        <taxon>Eukaryota</taxon>
        <taxon>Viridiplantae</taxon>
        <taxon>Streptophyta</taxon>
        <taxon>Embryophyta</taxon>
        <taxon>Tracheophyta</taxon>
        <taxon>Spermatophyta</taxon>
        <taxon>Magnoliopsida</taxon>
        <taxon>eudicotyledons</taxon>
        <taxon>Gunneridae</taxon>
        <taxon>Pentapetalae</taxon>
        <taxon>rosids</taxon>
        <taxon>malvids</taxon>
        <taxon>Sapindales</taxon>
        <taxon>Anacardiaceae</taxon>
        <taxon>Pistacia</taxon>
    </lineage>
</organism>
<gene>
    <name evidence="1" type="ORF">Pint_07023</name>
</gene>
<keyword evidence="2" id="KW-1185">Reference proteome</keyword>